<dbReference type="OrthoDB" id="10454906at2759"/>
<dbReference type="AlphaFoldDB" id="A0CE31"/>
<dbReference type="Pfam" id="PF02170">
    <property type="entry name" value="PAZ"/>
    <property type="match status" value="1"/>
</dbReference>
<dbReference type="PANTHER" id="PTHR22891">
    <property type="entry name" value="EUKARYOTIC TRANSLATION INITIATION FACTOR 2C"/>
    <property type="match status" value="1"/>
</dbReference>
<name>A0CE31_PARTE</name>
<evidence type="ECO:0000259" key="1">
    <source>
        <dbReference type="PROSITE" id="PS50821"/>
    </source>
</evidence>
<accession>A0CE31</accession>
<dbReference type="STRING" id="5888.A0CE31"/>
<evidence type="ECO:0000313" key="2">
    <source>
        <dbReference type="EMBL" id="CAK69048.1"/>
    </source>
</evidence>
<dbReference type="PROSITE" id="PS50821">
    <property type="entry name" value="PAZ"/>
    <property type="match status" value="1"/>
</dbReference>
<dbReference type="HOGENOM" id="CLU_1006307_0_0_1"/>
<dbReference type="KEGG" id="ptm:GSPATT00007260001"/>
<sequence length="277" mass="32953">MQQQSNTICQLPKRPQRGENLNKDYRMKILDSNHFELQFLKDIQLHIYKKEVKHLFASIKNEIVSQGIQSFCITGANIWSFQLQRNNIHITKVVDETKLIVDIKYVKTINLKDLTQYNDQQSINISKQAINAILKQIHEKRNMKEFFGKGKFYESVMNCNQKFQEFQIAYLKGFRNVYCPGQNTPLLQIDYSTKLINTDSILNFIYNFQGNRKQLQEQLQHTSGYAMYSKRFYRILGIDFSKTPQSLMENGKMTYYQYYQQKYKITIYDQTQPLLVH</sequence>
<dbReference type="EMBL" id="CT868063">
    <property type="protein sequence ID" value="CAK69048.1"/>
    <property type="molecule type" value="Genomic_DNA"/>
</dbReference>
<proteinExistence type="predicted"/>
<gene>
    <name evidence="2" type="ORF">GSPATT00007260001</name>
</gene>
<reference evidence="2 3" key="1">
    <citation type="journal article" date="2006" name="Nature">
        <title>Global trends of whole-genome duplications revealed by the ciliate Paramecium tetraurelia.</title>
        <authorList>
            <consortium name="Genoscope"/>
            <person name="Aury J.-M."/>
            <person name="Jaillon O."/>
            <person name="Duret L."/>
            <person name="Noel B."/>
            <person name="Jubin C."/>
            <person name="Porcel B.M."/>
            <person name="Segurens B."/>
            <person name="Daubin V."/>
            <person name="Anthouard V."/>
            <person name="Aiach N."/>
            <person name="Arnaiz O."/>
            <person name="Billaut A."/>
            <person name="Beisson J."/>
            <person name="Blanc I."/>
            <person name="Bouhouche K."/>
            <person name="Camara F."/>
            <person name="Duharcourt S."/>
            <person name="Guigo R."/>
            <person name="Gogendeau D."/>
            <person name="Katinka M."/>
            <person name="Keller A.-M."/>
            <person name="Kissmehl R."/>
            <person name="Klotz C."/>
            <person name="Koll F."/>
            <person name="Le Moue A."/>
            <person name="Lepere C."/>
            <person name="Malinsky S."/>
            <person name="Nowacki M."/>
            <person name="Nowak J.K."/>
            <person name="Plattner H."/>
            <person name="Poulain J."/>
            <person name="Ruiz F."/>
            <person name="Serrano V."/>
            <person name="Zagulski M."/>
            <person name="Dessen P."/>
            <person name="Betermier M."/>
            <person name="Weissenbach J."/>
            <person name="Scarpelli C."/>
            <person name="Schachter V."/>
            <person name="Sperling L."/>
            <person name="Meyer E."/>
            <person name="Cohen J."/>
            <person name="Wincker P."/>
        </authorList>
    </citation>
    <scope>NUCLEOTIDE SEQUENCE [LARGE SCALE GENOMIC DNA]</scope>
    <source>
        <strain evidence="2 3">Stock d4-2</strain>
    </source>
</reference>
<keyword evidence="3" id="KW-1185">Reference proteome</keyword>
<dbReference type="InParanoid" id="A0CE31"/>
<dbReference type="Gene3D" id="2.170.260.10">
    <property type="entry name" value="paz domain"/>
    <property type="match status" value="1"/>
</dbReference>
<dbReference type="GeneID" id="5022230"/>
<dbReference type="InterPro" id="IPR003100">
    <property type="entry name" value="PAZ_dom"/>
</dbReference>
<dbReference type="RefSeq" id="XP_001436445.1">
    <property type="nucleotide sequence ID" value="XM_001436408.1"/>
</dbReference>
<protein>
    <recommendedName>
        <fullName evidence="1">PAZ domain-containing protein</fullName>
    </recommendedName>
</protein>
<dbReference type="GO" id="GO:0003723">
    <property type="term" value="F:RNA binding"/>
    <property type="evidence" value="ECO:0007669"/>
    <property type="project" value="InterPro"/>
</dbReference>
<dbReference type="OMA" id="DIXFRIE"/>
<dbReference type="SUPFAM" id="SSF101690">
    <property type="entry name" value="PAZ domain"/>
    <property type="match status" value="1"/>
</dbReference>
<evidence type="ECO:0000313" key="3">
    <source>
        <dbReference type="Proteomes" id="UP000000600"/>
    </source>
</evidence>
<feature type="domain" description="PAZ" evidence="1">
    <location>
        <begin position="200"/>
        <end position="277"/>
    </location>
</feature>
<dbReference type="Proteomes" id="UP000000600">
    <property type="component" value="Unassembled WGS sequence"/>
</dbReference>
<organism evidence="2 3">
    <name type="scientific">Paramecium tetraurelia</name>
    <dbReference type="NCBI Taxonomy" id="5888"/>
    <lineage>
        <taxon>Eukaryota</taxon>
        <taxon>Sar</taxon>
        <taxon>Alveolata</taxon>
        <taxon>Ciliophora</taxon>
        <taxon>Intramacronucleata</taxon>
        <taxon>Oligohymenophorea</taxon>
        <taxon>Peniculida</taxon>
        <taxon>Parameciidae</taxon>
        <taxon>Paramecium</taxon>
    </lineage>
</organism>
<dbReference type="InterPro" id="IPR036085">
    <property type="entry name" value="PAZ_dom_sf"/>
</dbReference>